<keyword evidence="3" id="KW-1185">Reference proteome</keyword>
<dbReference type="Proteomes" id="UP001317629">
    <property type="component" value="Chromosome"/>
</dbReference>
<feature type="domain" description="PilZ" evidence="1">
    <location>
        <begin position="119"/>
        <end position="196"/>
    </location>
</feature>
<accession>A0ABN6VG12</accession>
<sequence>MAAIQPELNYLYDLRENRRFQRVPVTLFGRYMLESRREYPCQTVEMSPGDMTLFAPVKAEIGEKVVVYLDEIGRFAGVGTRQTNSGFVLTMNLPPMKRDKLADQLTWFANRHAISLLEDRRHDRIVPLMPRTLLRLPDGQEIIAKIKDISLSGVGIETESRPPLGTSVIIGSTPAKIVRHFEGGIGAEFDKPFNPGDIDEATRL</sequence>
<dbReference type="EMBL" id="AP027142">
    <property type="protein sequence ID" value="BDV34598.1"/>
    <property type="molecule type" value="Genomic_DNA"/>
</dbReference>
<evidence type="ECO:0000313" key="2">
    <source>
        <dbReference type="EMBL" id="BDV34598.1"/>
    </source>
</evidence>
<protein>
    <submittedName>
        <fullName evidence="2">Pilus assembly protein PilZ</fullName>
    </submittedName>
</protein>
<evidence type="ECO:0000259" key="1">
    <source>
        <dbReference type="Pfam" id="PF07238"/>
    </source>
</evidence>
<proteinExistence type="predicted"/>
<organism evidence="2 3">
    <name type="scientific">Methylocystis iwaonis</name>
    <dbReference type="NCBI Taxonomy" id="2885079"/>
    <lineage>
        <taxon>Bacteria</taxon>
        <taxon>Pseudomonadati</taxon>
        <taxon>Pseudomonadota</taxon>
        <taxon>Alphaproteobacteria</taxon>
        <taxon>Hyphomicrobiales</taxon>
        <taxon>Methylocystaceae</taxon>
        <taxon>Methylocystis</taxon>
    </lineage>
</organism>
<evidence type="ECO:0000313" key="3">
    <source>
        <dbReference type="Proteomes" id="UP001317629"/>
    </source>
</evidence>
<dbReference type="SUPFAM" id="SSF141371">
    <property type="entry name" value="PilZ domain-like"/>
    <property type="match status" value="1"/>
</dbReference>
<dbReference type="InterPro" id="IPR009875">
    <property type="entry name" value="PilZ_domain"/>
</dbReference>
<reference evidence="2 3" key="1">
    <citation type="journal article" date="2023" name="Int. J. Syst. Evol. Microbiol.">
        <title>Methylocystis iwaonis sp. nov., a type II methane-oxidizing bacterium from surface soil of a rice paddy field in Japan, and emended description of the genus Methylocystis (ex Whittenbury et al. 1970) Bowman et al. 1993.</title>
        <authorList>
            <person name="Kaise H."/>
            <person name="Sawadogo J.B."/>
            <person name="Alam M.S."/>
            <person name="Ueno C."/>
            <person name="Dianou D."/>
            <person name="Shinjo R."/>
            <person name="Asakawa S."/>
        </authorList>
    </citation>
    <scope>NUCLEOTIDE SEQUENCE [LARGE SCALE GENOMIC DNA]</scope>
    <source>
        <strain evidence="2 3">SS37A-Re</strain>
    </source>
</reference>
<gene>
    <name evidence="2" type="ORF">SS37A_21270</name>
</gene>
<dbReference type="RefSeq" id="WP_202071866.1">
    <property type="nucleotide sequence ID" value="NZ_AP027142.1"/>
</dbReference>
<dbReference type="Pfam" id="PF07238">
    <property type="entry name" value="PilZ"/>
    <property type="match status" value="1"/>
</dbReference>
<name>A0ABN6VG12_9HYPH</name>